<feature type="compositionally biased region" description="Low complexity" evidence="1">
    <location>
        <begin position="119"/>
        <end position="130"/>
    </location>
</feature>
<feature type="region of interest" description="Disordered" evidence="1">
    <location>
        <begin position="208"/>
        <end position="345"/>
    </location>
</feature>
<feature type="compositionally biased region" description="Low complexity" evidence="1">
    <location>
        <begin position="325"/>
        <end position="335"/>
    </location>
</feature>
<keyword evidence="3" id="KW-1185">Reference proteome</keyword>
<feature type="compositionally biased region" description="Basic residues" evidence="1">
    <location>
        <begin position="260"/>
        <end position="277"/>
    </location>
</feature>
<feature type="compositionally biased region" description="Basic and acidic residues" evidence="1">
    <location>
        <begin position="95"/>
        <end position="104"/>
    </location>
</feature>
<proteinExistence type="predicted"/>
<evidence type="ECO:0000313" key="3">
    <source>
        <dbReference type="Proteomes" id="UP000242474"/>
    </source>
</evidence>
<dbReference type="OrthoDB" id="5556965at2759"/>
<protein>
    <submittedName>
        <fullName evidence="2">Uncharacterized protein</fullName>
    </submittedName>
</protein>
<feature type="compositionally biased region" description="Polar residues" evidence="1">
    <location>
        <begin position="278"/>
        <end position="287"/>
    </location>
</feature>
<organism evidence="2 3">
    <name type="scientific">Coemansia reversa (strain ATCC 12441 / NRRL 1564)</name>
    <dbReference type="NCBI Taxonomy" id="763665"/>
    <lineage>
        <taxon>Eukaryota</taxon>
        <taxon>Fungi</taxon>
        <taxon>Fungi incertae sedis</taxon>
        <taxon>Zoopagomycota</taxon>
        <taxon>Kickxellomycotina</taxon>
        <taxon>Kickxellomycetes</taxon>
        <taxon>Kickxellales</taxon>
        <taxon>Kickxellaceae</taxon>
        <taxon>Coemansia</taxon>
    </lineage>
</organism>
<dbReference type="Proteomes" id="UP000242474">
    <property type="component" value="Unassembled WGS sequence"/>
</dbReference>
<evidence type="ECO:0000256" key="1">
    <source>
        <dbReference type="SAM" id="MobiDB-lite"/>
    </source>
</evidence>
<feature type="compositionally biased region" description="Low complexity" evidence="1">
    <location>
        <begin position="215"/>
        <end position="233"/>
    </location>
</feature>
<accession>A0A2G5BEL1</accession>
<reference evidence="2 3" key="1">
    <citation type="journal article" date="2015" name="Genome Biol. Evol.">
        <title>Phylogenomic analyses indicate that early fungi evolved digesting cell walls of algal ancestors of land plants.</title>
        <authorList>
            <person name="Chang Y."/>
            <person name="Wang S."/>
            <person name="Sekimoto S."/>
            <person name="Aerts A.L."/>
            <person name="Choi C."/>
            <person name="Clum A."/>
            <person name="LaButti K.M."/>
            <person name="Lindquist E.A."/>
            <person name="Yee Ngan C."/>
            <person name="Ohm R.A."/>
            <person name="Salamov A.A."/>
            <person name="Grigoriev I.V."/>
            <person name="Spatafora J.W."/>
            <person name="Berbee M.L."/>
        </authorList>
    </citation>
    <scope>NUCLEOTIDE SEQUENCE [LARGE SCALE GENOMIC DNA]</scope>
    <source>
        <strain evidence="2 3">NRRL 1564</strain>
    </source>
</reference>
<feature type="region of interest" description="Disordered" evidence="1">
    <location>
        <begin position="1"/>
        <end position="24"/>
    </location>
</feature>
<feature type="compositionally biased region" description="Polar residues" evidence="1">
    <location>
        <begin position="234"/>
        <end position="244"/>
    </location>
</feature>
<dbReference type="EMBL" id="KZ303494">
    <property type="protein sequence ID" value="PIA17422.1"/>
    <property type="molecule type" value="Genomic_DNA"/>
</dbReference>
<feature type="region of interest" description="Disordered" evidence="1">
    <location>
        <begin position="93"/>
        <end position="130"/>
    </location>
</feature>
<gene>
    <name evidence="2" type="ORF">COEREDRAFT_14566</name>
</gene>
<feature type="compositionally biased region" description="Polar residues" evidence="1">
    <location>
        <begin position="297"/>
        <end position="306"/>
    </location>
</feature>
<sequence length="398" mass="42742">MVLGWQRASQHSIRRGTATAPPTVPEAIAEDGCEVVPQFFPGYLPRLAAVTTTSVAPPSPTSQRSPHGYGGSASQRRAGSIRLAMSTGLVQTKEGLGDPHEQRSGHANQSPREGRRTSHASTSSSATMMSSTEYAPISRATSCHYAAPHQQQRRPTLYEGDYHAYAEERRASVTAADYLKPSATSSTGGYSATSTPTMALDEMQPGSYFHRRRGSSVGSGQGVNRSNSGSSGSTLDTTTAVSSSMHRKSTAGHMSSLVRHPFRMARRVRMPLKRNHTTKTVSHNNLTSDDEAGSHRLQASRSTSFELANPEDSSRLSGDTPCPTSSAYGRGSYAGSRDRSDVKPPNGILVESIYVAYGDDDEVKIDTRLVPRVRDNSFQLAYLPPRTSTLTVANVPPA</sequence>
<name>A0A2G5BEL1_COERN</name>
<feature type="region of interest" description="Disordered" evidence="1">
    <location>
        <begin position="53"/>
        <end position="76"/>
    </location>
</feature>
<evidence type="ECO:0000313" key="2">
    <source>
        <dbReference type="EMBL" id="PIA17422.1"/>
    </source>
</evidence>
<dbReference type="AlphaFoldDB" id="A0A2G5BEL1"/>